<sequence>MAELSDWKTHKKVCVQTAANNVDDRSEKDVFKVLIDALRLHEHDVVNFDHAVDEGSVYAGEDSSIKVSRNFLHLATSKPGILRSWRDAEKQKECEAFSESNDEWSLAKKVTKEGIKRKYGVDNMLMQLRMFAEAIYGRTPGGFDSTDTRGMLVKLERGEMANMHTTLVDMNQLFGR</sequence>
<dbReference type="OrthoDB" id="432970at2759"/>
<evidence type="ECO:0000313" key="1">
    <source>
        <dbReference type="EMBL" id="PSN67070.1"/>
    </source>
</evidence>
<reference evidence="1 2" key="1">
    <citation type="journal article" date="2018" name="Front. Microbiol.">
        <title>Genome-Wide Analysis of Corynespora cassiicola Leaf Fall Disease Putative Effectors.</title>
        <authorList>
            <person name="Lopez D."/>
            <person name="Ribeiro S."/>
            <person name="Label P."/>
            <person name="Fumanal B."/>
            <person name="Venisse J.S."/>
            <person name="Kohler A."/>
            <person name="de Oliveira R.R."/>
            <person name="Labutti K."/>
            <person name="Lipzen A."/>
            <person name="Lail K."/>
            <person name="Bauer D."/>
            <person name="Ohm R.A."/>
            <person name="Barry K.W."/>
            <person name="Spatafora J."/>
            <person name="Grigoriev I.V."/>
            <person name="Martin F.M."/>
            <person name="Pujade-Renaud V."/>
        </authorList>
    </citation>
    <scope>NUCLEOTIDE SEQUENCE [LARGE SCALE GENOMIC DNA]</scope>
    <source>
        <strain evidence="1 2">Philippines</strain>
    </source>
</reference>
<evidence type="ECO:0000313" key="2">
    <source>
        <dbReference type="Proteomes" id="UP000240883"/>
    </source>
</evidence>
<proteinExistence type="predicted"/>
<gene>
    <name evidence="1" type="ORF">BS50DRAFT_634500</name>
</gene>
<keyword evidence="2" id="KW-1185">Reference proteome</keyword>
<accession>A0A2T2NNV1</accession>
<name>A0A2T2NNV1_CORCC</name>
<dbReference type="STRING" id="1448308.A0A2T2NNV1"/>
<dbReference type="AlphaFoldDB" id="A0A2T2NNV1"/>
<dbReference type="Proteomes" id="UP000240883">
    <property type="component" value="Unassembled WGS sequence"/>
</dbReference>
<dbReference type="EMBL" id="KZ678135">
    <property type="protein sequence ID" value="PSN67070.1"/>
    <property type="molecule type" value="Genomic_DNA"/>
</dbReference>
<organism evidence="1 2">
    <name type="scientific">Corynespora cassiicola Philippines</name>
    <dbReference type="NCBI Taxonomy" id="1448308"/>
    <lineage>
        <taxon>Eukaryota</taxon>
        <taxon>Fungi</taxon>
        <taxon>Dikarya</taxon>
        <taxon>Ascomycota</taxon>
        <taxon>Pezizomycotina</taxon>
        <taxon>Dothideomycetes</taxon>
        <taxon>Pleosporomycetidae</taxon>
        <taxon>Pleosporales</taxon>
        <taxon>Corynesporascaceae</taxon>
        <taxon>Corynespora</taxon>
    </lineage>
</organism>
<protein>
    <submittedName>
        <fullName evidence="1">Uncharacterized protein</fullName>
    </submittedName>
</protein>